<name>A0ABT1SHU9_9FIRM</name>
<keyword evidence="4" id="KW-0288">FMN</keyword>
<evidence type="ECO:0000256" key="5">
    <source>
        <dbReference type="ARBA" id="ARBA00022692"/>
    </source>
</evidence>
<evidence type="ECO:0000256" key="1">
    <source>
        <dbReference type="ARBA" id="ARBA00022448"/>
    </source>
</evidence>
<feature type="transmembrane region" description="Helical" evidence="9">
    <location>
        <begin position="102"/>
        <end position="121"/>
    </location>
</feature>
<evidence type="ECO:0000256" key="7">
    <source>
        <dbReference type="ARBA" id="ARBA00022989"/>
    </source>
</evidence>
<keyword evidence="2" id="KW-0597">Phosphoprotein</keyword>
<keyword evidence="7 9" id="KW-1133">Transmembrane helix</keyword>
<feature type="transmembrane region" description="Helical" evidence="9">
    <location>
        <begin position="189"/>
        <end position="211"/>
    </location>
</feature>
<evidence type="ECO:0000256" key="3">
    <source>
        <dbReference type="ARBA" id="ARBA00022630"/>
    </source>
</evidence>
<keyword evidence="1" id="KW-0813">Transport</keyword>
<evidence type="ECO:0000256" key="6">
    <source>
        <dbReference type="ARBA" id="ARBA00022967"/>
    </source>
</evidence>
<feature type="transmembrane region" description="Helical" evidence="9">
    <location>
        <begin position="20"/>
        <end position="41"/>
    </location>
</feature>
<feature type="transmembrane region" description="Helical" evidence="9">
    <location>
        <begin position="77"/>
        <end position="96"/>
    </location>
</feature>
<gene>
    <name evidence="10" type="ORF">NE663_00820</name>
</gene>
<evidence type="ECO:0000256" key="4">
    <source>
        <dbReference type="ARBA" id="ARBA00022643"/>
    </source>
</evidence>
<dbReference type="Proteomes" id="UP001524435">
    <property type="component" value="Unassembled WGS sequence"/>
</dbReference>
<organism evidence="10 11">
    <name type="scientific">Massilicoli timonensis</name>
    <dbReference type="NCBI Taxonomy" id="2015901"/>
    <lineage>
        <taxon>Bacteria</taxon>
        <taxon>Bacillati</taxon>
        <taxon>Bacillota</taxon>
        <taxon>Erysipelotrichia</taxon>
        <taxon>Erysipelotrichales</taxon>
        <taxon>Erysipelotrichaceae</taxon>
        <taxon>Massilicoli</taxon>
    </lineage>
</organism>
<feature type="transmembrane region" description="Helical" evidence="9">
    <location>
        <begin position="47"/>
        <end position="65"/>
    </location>
</feature>
<sequence>MKFIYHASPNLRQKLSTKRIMLELMIALCAVYVFTLFYYYTRYDLERMLQAVLLLAVSLGTALLTEGVWALCTKQPVLRYLSSSFGWITAMILTLMCTINTPPFAIGVATFCAIFFGKLLFGGFGQNIFNPAAMGRAVIFACFAGATTDAITGATPTTVMANTYNWLPTTSASFDALLERVGSIWDLFIGWYPGAMGETCTALLLIIGVILAIRKVIDWRVPLIYLMTVALMALVLGLCAGVEELWLYVAFHLCSGGVMFGAVFMLTDPVTSPTAAQGRVIFALGAGILSMLIRVKANLPEGVLYSILLMNMLTPLIERALDGQQVRMRKKAYTITAVLAVLGIALAALLGNVMESAEEKAESLALAAETTTVQEVL</sequence>
<dbReference type="Pfam" id="PF03116">
    <property type="entry name" value="NQR2_RnfD_RnfE"/>
    <property type="match status" value="1"/>
</dbReference>
<dbReference type="InterPro" id="IPR004338">
    <property type="entry name" value="NqrB/RnfD"/>
</dbReference>
<comment type="caution">
    <text evidence="10">The sequence shown here is derived from an EMBL/GenBank/DDBJ whole genome shotgun (WGS) entry which is preliminary data.</text>
</comment>
<accession>A0ABT1SHU9</accession>
<evidence type="ECO:0000313" key="10">
    <source>
        <dbReference type="EMBL" id="MCQ5120799.1"/>
    </source>
</evidence>
<dbReference type="PANTHER" id="PTHR30578">
    <property type="entry name" value="ELECTRON TRANSPORT COMPLEX PROTEIN RNFD"/>
    <property type="match status" value="1"/>
</dbReference>
<keyword evidence="6" id="KW-1278">Translocase</keyword>
<dbReference type="PANTHER" id="PTHR30578:SF0">
    <property type="entry name" value="ION-TRANSLOCATING OXIDOREDUCTASE COMPLEX SUBUNIT D"/>
    <property type="match status" value="1"/>
</dbReference>
<evidence type="ECO:0000256" key="9">
    <source>
        <dbReference type="SAM" id="Phobius"/>
    </source>
</evidence>
<feature type="transmembrane region" description="Helical" evidence="9">
    <location>
        <begin position="223"/>
        <end position="240"/>
    </location>
</feature>
<feature type="transmembrane region" description="Helical" evidence="9">
    <location>
        <begin position="133"/>
        <end position="154"/>
    </location>
</feature>
<feature type="transmembrane region" description="Helical" evidence="9">
    <location>
        <begin position="333"/>
        <end position="354"/>
    </location>
</feature>
<protein>
    <submittedName>
        <fullName evidence="10">RnfABCDGE type electron transport complex subunit D</fullName>
    </submittedName>
</protein>
<evidence type="ECO:0000256" key="8">
    <source>
        <dbReference type="ARBA" id="ARBA00023136"/>
    </source>
</evidence>
<keyword evidence="3" id="KW-0285">Flavoprotein</keyword>
<evidence type="ECO:0000313" key="11">
    <source>
        <dbReference type="Proteomes" id="UP001524435"/>
    </source>
</evidence>
<keyword evidence="8 9" id="KW-0472">Membrane</keyword>
<evidence type="ECO:0000256" key="2">
    <source>
        <dbReference type="ARBA" id="ARBA00022553"/>
    </source>
</evidence>
<dbReference type="RefSeq" id="WP_102267414.1">
    <property type="nucleotide sequence ID" value="NZ_CALVCM010000010.1"/>
</dbReference>
<feature type="transmembrane region" description="Helical" evidence="9">
    <location>
        <begin position="246"/>
        <end position="266"/>
    </location>
</feature>
<keyword evidence="11" id="KW-1185">Reference proteome</keyword>
<reference evidence="10 11" key="1">
    <citation type="submission" date="2022-06" db="EMBL/GenBank/DDBJ databases">
        <title>Isolation of gut microbiota from human fecal samples.</title>
        <authorList>
            <person name="Pamer E.G."/>
            <person name="Barat B."/>
            <person name="Waligurski E."/>
            <person name="Medina S."/>
            <person name="Paddock L."/>
            <person name="Mostad J."/>
        </authorList>
    </citation>
    <scope>NUCLEOTIDE SEQUENCE [LARGE SCALE GENOMIC DNA]</scope>
    <source>
        <strain evidence="10 11">DFI.6.1</strain>
    </source>
</reference>
<proteinExistence type="predicted"/>
<dbReference type="EMBL" id="JANGCH010000001">
    <property type="protein sequence ID" value="MCQ5120799.1"/>
    <property type="molecule type" value="Genomic_DNA"/>
</dbReference>
<keyword evidence="5 9" id="KW-0812">Transmembrane</keyword>